<dbReference type="AlphaFoldDB" id="W4VN84"/>
<dbReference type="InterPro" id="IPR036259">
    <property type="entry name" value="MFS_trans_sf"/>
</dbReference>
<evidence type="ECO:0000256" key="4">
    <source>
        <dbReference type="ARBA" id="ARBA00022692"/>
    </source>
</evidence>
<sequence>MKKNSFFYIILVTLVATLGGLLFGYDTAVISGAEGSLQTYFTESLGLSSLVHGLTVSSALIGCIIGGFASGFFSSKFGRKYSLVLAAVLFLISALGSAYPEFLFFTKGDPTIALLITFNIYRIVGGYWCWTCISCCTYVYW</sequence>
<name>W4VN84_9BACI</name>
<evidence type="ECO:0000259" key="8">
    <source>
        <dbReference type="PROSITE" id="PS50850"/>
    </source>
</evidence>
<feature type="transmembrane region" description="Helical" evidence="7">
    <location>
        <begin position="120"/>
        <end position="140"/>
    </location>
</feature>
<feature type="domain" description="Major facilitator superfamily (MFS) profile" evidence="8">
    <location>
        <begin position="12"/>
        <end position="141"/>
    </location>
</feature>
<keyword evidence="4 7" id="KW-0812">Transmembrane</keyword>
<reference evidence="9 10" key="1">
    <citation type="journal article" date="2014" name="Genome Announc.">
        <title>Draft Genome Sequence of the Boron-Tolerant and Moderately Halotolerant Bacterium Gracilibacillus boraciitolerans JCM 21714T.</title>
        <authorList>
            <person name="Ahmed I."/>
            <person name="Oshima K."/>
            <person name="Suda W."/>
            <person name="Kitamura K."/>
            <person name="Iida T."/>
            <person name="Ohmori Y."/>
            <person name="Fujiwara T."/>
            <person name="Hattori M."/>
            <person name="Ohkuma M."/>
        </authorList>
    </citation>
    <scope>NUCLEOTIDE SEQUENCE [LARGE SCALE GENOMIC DNA]</scope>
    <source>
        <strain evidence="9 10">JCM 21714</strain>
    </source>
</reference>
<dbReference type="PANTHER" id="PTHR48023:SF4">
    <property type="entry name" value="D-XYLOSE-PROTON SYMPORTER-LIKE 2"/>
    <property type="match status" value="1"/>
</dbReference>
<keyword evidence="3" id="KW-0813">Transport</keyword>
<dbReference type="eggNOG" id="COG0477">
    <property type="taxonomic scope" value="Bacteria"/>
</dbReference>
<protein>
    <submittedName>
        <fullName evidence="9">D-xylose proton-symporter XylE</fullName>
    </submittedName>
</protein>
<evidence type="ECO:0000256" key="7">
    <source>
        <dbReference type="SAM" id="Phobius"/>
    </source>
</evidence>
<accession>W4VN84</accession>
<evidence type="ECO:0000313" key="9">
    <source>
        <dbReference type="EMBL" id="GAE94303.1"/>
    </source>
</evidence>
<feature type="transmembrane region" description="Helical" evidence="7">
    <location>
        <begin position="45"/>
        <end position="69"/>
    </location>
</feature>
<evidence type="ECO:0000256" key="5">
    <source>
        <dbReference type="ARBA" id="ARBA00022989"/>
    </source>
</evidence>
<dbReference type="STRING" id="1298598.JCM21714_3450"/>
<dbReference type="Pfam" id="PF00083">
    <property type="entry name" value="Sugar_tr"/>
    <property type="match status" value="1"/>
</dbReference>
<comment type="similarity">
    <text evidence="2">Belongs to the major facilitator superfamily. Sugar transporter (TC 2.A.1.1) family.</text>
</comment>
<evidence type="ECO:0000313" key="10">
    <source>
        <dbReference type="Proteomes" id="UP000019102"/>
    </source>
</evidence>
<evidence type="ECO:0000256" key="6">
    <source>
        <dbReference type="ARBA" id="ARBA00023136"/>
    </source>
</evidence>
<dbReference type="EMBL" id="BAVS01000022">
    <property type="protein sequence ID" value="GAE94303.1"/>
    <property type="molecule type" value="Genomic_DNA"/>
</dbReference>
<dbReference type="InterPro" id="IPR020846">
    <property type="entry name" value="MFS_dom"/>
</dbReference>
<comment type="caution">
    <text evidence="9">The sequence shown here is derived from an EMBL/GenBank/DDBJ whole genome shotgun (WGS) entry which is preliminary data.</text>
</comment>
<dbReference type="Gene3D" id="1.20.1250.20">
    <property type="entry name" value="MFS general substrate transporter like domains"/>
    <property type="match status" value="1"/>
</dbReference>
<evidence type="ECO:0000256" key="2">
    <source>
        <dbReference type="ARBA" id="ARBA00010992"/>
    </source>
</evidence>
<feature type="transmembrane region" description="Helical" evidence="7">
    <location>
        <begin position="81"/>
        <end position="100"/>
    </location>
</feature>
<dbReference type="InterPro" id="IPR005828">
    <property type="entry name" value="MFS_sugar_transport-like"/>
</dbReference>
<dbReference type="GO" id="GO:0022857">
    <property type="term" value="F:transmembrane transporter activity"/>
    <property type="evidence" value="ECO:0007669"/>
    <property type="project" value="InterPro"/>
</dbReference>
<dbReference type="PROSITE" id="PS50850">
    <property type="entry name" value="MFS"/>
    <property type="match status" value="1"/>
</dbReference>
<evidence type="ECO:0000256" key="1">
    <source>
        <dbReference type="ARBA" id="ARBA00004651"/>
    </source>
</evidence>
<comment type="subcellular location">
    <subcellularLocation>
        <location evidence="1">Cell membrane</location>
        <topology evidence="1">Multi-pass membrane protein</topology>
    </subcellularLocation>
</comment>
<dbReference type="SUPFAM" id="SSF103473">
    <property type="entry name" value="MFS general substrate transporter"/>
    <property type="match status" value="1"/>
</dbReference>
<dbReference type="Proteomes" id="UP000019102">
    <property type="component" value="Unassembled WGS sequence"/>
</dbReference>
<keyword evidence="10" id="KW-1185">Reference proteome</keyword>
<feature type="transmembrane region" description="Helical" evidence="7">
    <location>
        <begin position="7"/>
        <end position="25"/>
    </location>
</feature>
<dbReference type="InterPro" id="IPR050820">
    <property type="entry name" value="MFS_Sugar_Transporter"/>
</dbReference>
<dbReference type="PANTHER" id="PTHR48023">
    <property type="entry name" value="D-XYLOSE-PROTON SYMPORTER-LIKE 2"/>
    <property type="match status" value="1"/>
</dbReference>
<organism evidence="9 10">
    <name type="scientific">Gracilibacillus boraciitolerans JCM 21714</name>
    <dbReference type="NCBI Taxonomy" id="1298598"/>
    <lineage>
        <taxon>Bacteria</taxon>
        <taxon>Bacillati</taxon>
        <taxon>Bacillota</taxon>
        <taxon>Bacilli</taxon>
        <taxon>Bacillales</taxon>
        <taxon>Bacillaceae</taxon>
        <taxon>Gracilibacillus</taxon>
    </lineage>
</organism>
<keyword evidence="6 7" id="KW-0472">Membrane</keyword>
<dbReference type="GO" id="GO:0005886">
    <property type="term" value="C:plasma membrane"/>
    <property type="evidence" value="ECO:0007669"/>
    <property type="project" value="UniProtKB-SubCell"/>
</dbReference>
<proteinExistence type="inferred from homology"/>
<evidence type="ECO:0000256" key="3">
    <source>
        <dbReference type="ARBA" id="ARBA00022448"/>
    </source>
</evidence>
<gene>
    <name evidence="9" type="ORF">JCM21714_3450</name>
</gene>
<keyword evidence="5 7" id="KW-1133">Transmembrane helix</keyword>